<organism evidence="3 4">
    <name type="scientific">Edwardsiella hoshinae</name>
    <dbReference type="NCBI Taxonomy" id="93378"/>
    <lineage>
        <taxon>Bacteria</taxon>
        <taxon>Pseudomonadati</taxon>
        <taxon>Pseudomonadota</taxon>
        <taxon>Gammaproteobacteria</taxon>
        <taxon>Enterobacterales</taxon>
        <taxon>Hafniaceae</taxon>
        <taxon>Edwardsiella</taxon>
    </lineage>
</organism>
<dbReference type="EMBL" id="UFXZ01000001">
    <property type="protein sequence ID" value="STC84521.1"/>
    <property type="molecule type" value="Genomic_DNA"/>
</dbReference>
<evidence type="ECO:0000256" key="2">
    <source>
        <dbReference type="SAM" id="MobiDB-lite"/>
    </source>
</evidence>
<evidence type="ECO:0000313" key="3">
    <source>
        <dbReference type="EMBL" id="STC84521.1"/>
    </source>
</evidence>
<accession>A0A376D849</accession>
<name>A0A376D849_9GAMM</name>
<evidence type="ECO:0000256" key="1">
    <source>
        <dbReference type="ARBA" id="ARBA00022656"/>
    </source>
</evidence>
<sequence>MSYGQLVASWNQCADAKNLTPEQKQAGLDKLAKGELPERVNISKVIVDGYKDGVMIAGAWYLEPTVSVSKAVVGGVTSAAMNGGFQWYLLASAGRDASLMAARVSNGGQSAIVAGRDLSLGSVKIAEQENNVRNAGNYLKQGYVQDVGTDIATAGDVRLQAGRDLTAIAANVTSEQGALLVVARGDVGILAGEASSHWSEGRQHNSRSLLGSRQKSTRDSLEETTALAGTVSGDRVAVWGRNVTVTGSNLVSDAGTVTVAQNDLTIQAATESSSERHVRETRRSGVFSGGGIGFTVGKQMQSDDQKSVRTTAAASTVGSVGGNVSLSAGNQYRQIGSDVLAPEGDISVTAKNIEISEARQTGRFEQESKFKQSGLSISISSPVISAVEAT</sequence>
<evidence type="ECO:0000313" key="4">
    <source>
        <dbReference type="Proteomes" id="UP000255248"/>
    </source>
</evidence>
<dbReference type="RefSeq" id="WP_115314469.1">
    <property type="nucleotide sequence ID" value="NZ_CP065626.1"/>
</dbReference>
<dbReference type="InterPro" id="IPR025157">
    <property type="entry name" value="Hemagglutinin_rpt"/>
</dbReference>
<keyword evidence="1" id="KW-0800">Toxin</keyword>
<evidence type="ECO:0008006" key="5">
    <source>
        <dbReference type="Google" id="ProtNLM"/>
    </source>
</evidence>
<feature type="region of interest" description="Disordered" evidence="2">
    <location>
        <begin position="195"/>
        <end position="220"/>
    </location>
</feature>
<dbReference type="OrthoDB" id="2664633at2"/>
<protein>
    <recommendedName>
        <fullName evidence="5">Filamentous hemagglutinin</fullName>
    </recommendedName>
</protein>
<dbReference type="GO" id="GO:0090729">
    <property type="term" value="F:toxin activity"/>
    <property type="evidence" value="ECO:0007669"/>
    <property type="project" value="UniProtKB-KW"/>
</dbReference>
<dbReference type="Proteomes" id="UP000255248">
    <property type="component" value="Unassembled WGS sequence"/>
</dbReference>
<proteinExistence type="predicted"/>
<dbReference type="Pfam" id="PF13332">
    <property type="entry name" value="Fil_haemagg_2"/>
    <property type="match status" value="1"/>
</dbReference>
<dbReference type="GO" id="GO:0003824">
    <property type="term" value="F:catalytic activity"/>
    <property type="evidence" value="ECO:0007669"/>
    <property type="project" value="UniProtKB-ARBA"/>
</dbReference>
<dbReference type="AlphaFoldDB" id="A0A376D849"/>
<gene>
    <name evidence="3" type="ORF">NCTC12121_00570</name>
</gene>
<reference evidence="3 4" key="1">
    <citation type="submission" date="2018-06" db="EMBL/GenBank/DDBJ databases">
        <authorList>
            <consortium name="Pathogen Informatics"/>
            <person name="Doyle S."/>
        </authorList>
    </citation>
    <scope>NUCLEOTIDE SEQUENCE [LARGE SCALE GENOMIC DNA]</scope>
    <source>
        <strain evidence="3 4">NCTC12121</strain>
    </source>
</reference>